<evidence type="ECO:0000313" key="1">
    <source>
        <dbReference type="EMBL" id="EFW28646.1"/>
    </source>
</evidence>
<keyword evidence="2" id="KW-1185">Reference proteome</keyword>
<dbReference type="RefSeq" id="WP_009350896.1">
    <property type="nucleotide sequence ID" value="NZ_GL638158.1"/>
</dbReference>
<protein>
    <submittedName>
        <fullName evidence="1">Uncharacterized protein</fullName>
    </submittedName>
</protein>
<comment type="caution">
    <text evidence="1">The sequence shown here is derived from an EMBL/GenBank/DDBJ whole genome shotgun (WGS) entry which is preliminary data.</text>
</comment>
<name>E7N5F4_9FIRM</name>
<evidence type="ECO:0000313" key="2">
    <source>
        <dbReference type="Proteomes" id="UP000004633"/>
    </source>
</evidence>
<dbReference type="HOGENOM" id="CLU_126577_0_0_9"/>
<reference evidence="1 2" key="1">
    <citation type="submission" date="2010-08" db="EMBL/GenBank/DDBJ databases">
        <authorList>
            <person name="Weinstock G."/>
            <person name="Sodergren E."/>
            <person name="Clifton S."/>
            <person name="Fulton L."/>
            <person name="Fulton B."/>
            <person name="Courtney L."/>
            <person name="Fronick C."/>
            <person name="Harrison M."/>
            <person name="Strong C."/>
            <person name="Farmer C."/>
            <person name="Delahaunty K."/>
            <person name="Markovic C."/>
            <person name="Hall O."/>
            <person name="Minx P."/>
            <person name="Tomlinson C."/>
            <person name="Mitreva M."/>
            <person name="Hou S."/>
            <person name="Chen J."/>
            <person name="Wollam A."/>
            <person name="Pepin K.H."/>
            <person name="Johnson M."/>
            <person name="Bhonagiri V."/>
            <person name="Zhang X."/>
            <person name="Suruliraj S."/>
            <person name="Warren W."/>
            <person name="Chinwalla A."/>
            <person name="Mardis E.R."/>
            <person name="Wilson R.K."/>
        </authorList>
    </citation>
    <scope>NUCLEOTIDE SEQUENCE [LARGE SCALE GENOMIC DNA]</scope>
    <source>
        <strain evidence="1 2">F0399</strain>
    </source>
</reference>
<gene>
    <name evidence="1" type="ORF">HMPREF9555_02250</name>
</gene>
<dbReference type="EMBL" id="AECV01000064">
    <property type="protein sequence ID" value="EFW28646.1"/>
    <property type="molecule type" value="Genomic_DNA"/>
</dbReference>
<proteinExistence type="predicted"/>
<organism evidence="1 2">
    <name type="scientific">Selenomonas artemidis F0399</name>
    <dbReference type="NCBI Taxonomy" id="749551"/>
    <lineage>
        <taxon>Bacteria</taxon>
        <taxon>Bacillati</taxon>
        <taxon>Bacillota</taxon>
        <taxon>Negativicutes</taxon>
        <taxon>Selenomonadales</taxon>
        <taxon>Selenomonadaceae</taxon>
        <taxon>Selenomonas</taxon>
    </lineage>
</organism>
<sequence>MFICKSFLLDLRCTILDLDNIDPTIFTEVTDIEGIRKIAQYVDREYLEGAILLSYYDDPILSFSDWDPMVSLWIYFAMAVEEILNTGEAHFCMPDHPGDLSFKEHPSGFIKLHTDWNDKRYWLPEKEFLGVLLQGAIIFFKTTDEGLCLNRKYIKYINYCEELLEKVQERFQWGYHSYLSLPNE</sequence>
<dbReference type="STRING" id="749551.HMPREF9555_02250"/>
<accession>E7N5F4</accession>
<dbReference type="Proteomes" id="UP000004633">
    <property type="component" value="Unassembled WGS sequence"/>
</dbReference>
<dbReference type="AlphaFoldDB" id="E7N5F4"/>